<dbReference type="InterPro" id="IPR025857">
    <property type="entry name" value="MacB_PCD"/>
</dbReference>
<gene>
    <name evidence="9" type="ORF">SAMN04488055_4011</name>
</gene>
<feature type="transmembrane region" description="Helical" evidence="6">
    <location>
        <begin position="288"/>
        <end position="309"/>
    </location>
</feature>
<keyword evidence="10" id="KW-1185">Reference proteome</keyword>
<evidence type="ECO:0000313" key="9">
    <source>
        <dbReference type="EMBL" id="SIO43611.1"/>
    </source>
</evidence>
<dbReference type="InterPro" id="IPR050250">
    <property type="entry name" value="Macrolide_Exporter_MacB"/>
</dbReference>
<feature type="transmembrane region" description="Helical" evidence="6">
    <location>
        <begin position="678"/>
        <end position="703"/>
    </location>
</feature>
<reference evidence="9 10" key="1">
    <citation type="submission" date="2016-11" db="EMBL/GenBank/DDBJ databases">
        <authorList>
            <person name="Jaros S."/>
            <person name="Januszkiewicz K."/>
            <person name="Wedrychowicz H."/>
        </authorList>
    </citation>
    <scope>NUCLEOTIDE SEQUENCE [LARGE SCALE GENOMIC DNA]</scope>
    <source>
        <strain evidence="9 10">DSM 24787</strain>
    </source>
</reference>
<protein>
    <submittedName>
        <fullName evidence="9">ABC-type transport system, involved in lipoprotein release, permease component</fullName>
    </submittedName>
</protein>
<feature type="transmembrane region" description="Helical" evidence="6">
    <location>
        <begin position="764"/>
        <end position="784"/>
    </location>
</feature>
<dbReference type="Proteomes" id="UP000185003">
    <property type="component" value="Unassembled WGS sequence"/>
</dbReference>
<dbReference type="GO" id="GO:0022857">
    <property type="term" value="F:transmembrane transporter activity"/>
    <property type="evidence" value="ECO:0007669"/>
    <property type="project" value="TreeGrafter"/>
</dbReference>
<dbReference type="PANTHER" id="PTHR30572:SF18">
    <property type="entry name" value="ABC-TYPE MACROLIDE FAMILY EXPORT SYSTEM PERMEASE COMPONENT 2"/>
    <property type="match status" value="1"/>
</dbReference>
<feature type="domain" description="MacB-like periplasmic core" evidence="8">
    <location>
        <begin position="493"/>
        <end position="640"/>
    </location>
</feature>
<feature type="transmembrane region" description="Helical" evidence="6">
    <location>
        <begin position="427"/>
        <end position="451"/>
    </location>
</feature>
<sequence>MLKNYLKIAWRNIWKSKQVSAVNIIGMSVAIAAALLLCFTVYSEFSYDNFHLNKKNLYQLYYSEARAEGPRTHLSTPIPLAPAMKEEMPGVVNIVRVANDAAGIRTTAGEVQTIGINCVDSSFLRMFTFPAVSGHLRLGLNDAIITEGTAAKLFKKEDPVGKTVSINQGDGWQAFTISAVVKDIPDNSSINFDVLLRLERVTDYAGNKDEWGHSNLYTFAQLTPGVTGEEMEKRSIALTKKYYEEDVDKYKKAGAKADKYGAYMHIGFIPMEEVHLTENGQKNTGRVMMLYMLLFIAAFLLFIASINFINLSMARAFTRAKEVGMRKALGAAKFQLALQLSGEAMVLFFFSLVLGIGLAYIAMPTYNAVLRYHLSFGILKDPGVITGMAIVFLLISILAGGYPALVLARAKTLQVLKGKINSGRNNYFRNSLIVTQFVFSSLLICCTIIAWQQMNFLKNKSLGFNTHEVVSIPVSNEVDAGQVLERMKAKLAQQPGILSISAARSNFGRGRDGSISTSVVGFSYKNQELMTNLQFVSYDYLKTMDIKLLAGREFSPQMADSNSIIINERMALQLGVKDIEGFTVRFEEDGPAYSVIGIMKDYHFQSLHRKIEPLTLSLNNEGRPSDYIFIRTAPGNLEASMATIESAWKASAPGAFLGSFVDENTARLYTGDKVLAKIFISGAVITIIISCMGLFAIALITIGQRNKEIGIRKVLGAGVVTITALISRDFLKLVILAILIATPIAWFVMNKWLGIYAYSIDINWWVFLLAGLLAISIAAITVGFQTIRAALMNPVKALRSE</sequence>
<evidence type="ECO:0000259" key="7">
    <source>
        <dbReference type="Pfam" id="PF02687"/>
    </source>
</evidence>
<evidence type="ECO:0000313" key="10">
    <source>
        <dbReference type="Proteomes" id="UP000185003"/>
    </source>
</evidence>
<dbReference type="EMBL" id="FSRA01000002">
    <property type="protein sequence ID" value="SIO43611.1"/>
    <property type="molecule type" value="Genomic_DNA"/>
</dbReference>
<dbReference type="Pfam" id="PF02687">
    <property type="entry name" value="FtsX"/>
    <property type="match status" value="2"/>
</dbReference>
<dbReference type="STRING" id="536979.SAMN04488055_4011"/>
<keyword evidence="9" id="KW-0449">Lipoprotein</keyword>
<evidence type="ECO:0000256" key="4">
    <source>
        <dbReference type="ARBA" id="ARBA00022989"/>
    </source>
</evidence>
<dbReference type="Pfam" id="PF12704">
    <property type="entry name" value="MacB_PCD"/>
    <property type="match status" value="2"/>
</dbReference>
<evidence type="ECO:0000256" key="3">
    <source>
        <dbReference type="ARBA" id="ARBA00022692"/>
    </source>
</evidence>
<keyword evidence="5 6" id="KW-0472">Membrane</keyword>
<dbReference type="RefSeq" id="WP_074241357.1">
    <property type="nucleotide sequence ID" value="NZ_FSRA01000002.1"/>
</dbReference>
<feature type="transmembrane region" description="Helical" evidence="6">
    <location>
        <begin position="344"/>
        <end position="363"/>
    </location>
</feature>
<evidence type="ECO:0000256" key="6">
    <source>
        <dbReference type="SAM" id="Phobius"/>
    </source>
</evidence>
<name>A0A1N6JHG1_9BACT</name>
<proteinExistence type="predicted"/>
<dbReference type="AlphaFoldDB" id="A0A1N6JHG1"/>
<dbReference type="InterPro" id="IPR003838">
    <property type="entry name" value="ABC3_permease_C"/>
</dbReference>
<keyword evidence="3 6" id="KW-0812">Transmembrane</keyword>
<feature type="transmembrane region" description="Helical" evidence="6">
    <location>
        <begin position="730"/>
        <end position="749"/>
    </location>
</feature>
<keyword evidence="2" id="KW-1003">Cell membrane</keyword>
<organism evidence="9 10">
    <name type="scientific">Chitinophaga niabensis</name>
    <dbReference type="NCBI Taxonomy" id="536979"/>
    <lineage>
        <taxon>Bacteria</taxon>
        <taxon>Pseudomonadati</taxon>
        <taxon>Bacteroidota</taxon>
        <taxon>Chitinophagia</taxon>
        <taxon>Chitinophagales</taxon>
        <taxon>Chitinophagaceae</taxon>
        <taxon>Chitinophaga</taxon>
    </lineage>
</organism>
<dbReference type="GO" id="GO:0005886">
    <property type="term" value="C:plasma membrane"/>
    <property type="evidence" value="ECO:0007669"/>
    <property type="project" value="UniProtKB-SubCell"/>
</dbReference>
<feature type="domain" description="ABC3 transporter permease C-terminal" evidence="7">
    <location>
        <begin position="682"/>
        <end position="794"/>
    </location>
</feature>
<feature type="domain" description="MacB-like periplasmic core" evidence="8">
    <location>
        <begin position="20"/>
        <end position="234"/>
    </location>
</feature>
<keyword evidence="4 6" id="KW-1133">Transmembrane helix</keyword>
<feature type="domain" description="ABC3 transporter permease C-terminal" evidence="7">
    <location>
        <begin position="295"/>
        <end position="409"/>
    </location>
</feature>
<evidence type="ECO:0000259" key="8">
    <source>
        <dbReference type="Pfam" id="PF12704"/>
    </source>
</evidence>
<evidence type="ECO:0000256" key="2">
    <source>
        <dbReference type="ARBA" id="ARBA00022475"/>
    </source>
</evidence>
<evidence type="ECO:0000256" key="5">
    <source>
        <dbReference type="ARBA" id="ARBA00023136"/>
    </source>
</evidence>
<feature type="transmembrane region" description="Helical" evidence="6">
    <location>
        <begin position="21"/>
        <end position="42"/>
    </location>
</feature>
<comment type="subcellular location">
    <subcellularLocation>
        <location evidence="1">Cell membrane</location>
        <topology evidence="1">Multi-pass membrane protein</topology>
    </subcellularLocation>
</comment>
<evidence type="ECO:0000256" key="1">
    <source>
        <dbReference type="ARBA" id="ARBA00004651"/>
    </source>
</evidence>
<dbReference type="PANTHER" id="PTHR30572">
    <property type="entry name" value="MEMBRANE COMPONENT OF TRANSPORTER-RELATED"/>
    <property type="match status" value="1"/>
</dbReference>
<accession>A0A1N6JHG1</accession>
<feature type="transmembrane region" description="Helical" evidence="6">
    <location>
        <begin position="383"/>
        <end position="407"/>
    </location>
</feature>